<comment type="similarity">
    <text evidence="1">Belongs to the F420H(2)-dependent quinone reductase family.</text>
</comment>
<name>A0AAD1MD36_9MYCO</name>
<evidence type="ECO:0000313" key="5">
    <source>
        <dbReference type="Proteomes" id="UP000467327"/>
    </source>
</evidence>
<dbReference type="GO" id="GO:0005886">
    <property type="term" value="C:plasma membrane"/>
    <property type="evidence" value="ECO:0007669"/>
    <property type="project" value="TreeGrafter"/>
</dbReference>
<dbReference type="PANTHER" id="PTHR39428">
    <property type="entry name" value="F420H(2)-DEPENDENT QUINONE REDUCTASE RV1261C"/>
    <property type="match status" value="1"/>
</dbReference>
<dbReference type="SUPFAM" id="SSF50475">
    <property type="entry name" value="FMN-binding split barrel"/>
    <property type="match status" value="1"/>
</dbReference>
<evidence type="ECO:0000256" key="3">
    <source>
        <dbReference type="SAM" id="MobiDB-lite"/>
    </source>
</evidence>
<sequence>MLYRMPIYAYRLGCGWIFGDRLMLLNHIGRVSGAPRQAVLEVVRHDRGHDRYVVASGWGPTAAWYRNVLHTPRVSIQVGRRRIPVTAVPLSPEEGADVFARYAARHRTLARHLLPRLMGFSVDGSEGDFRAVGLHLPFVEFVPRAQQFGQPATESTDSGSYSNDERR</sequence>
<dbReference type="NCBIfam" id="TIGR00026">
    <property type="entry name" value="hi_GC_TIGR00026"/>
    <property type="match status" value="1"/>
</dbReference>
<dbReference type="Proteomes" id="UP000467327">
    <property type="component" value="Chromosome"/>
</dbReference>
<evidence type="ECO:0000256" key="2">
    <source>
        <dbReference type="ARBA" id="ARBA00049106"/>
    </source>
</evidence>
<dbReference type="KEGG" id="maic:MAIC_30230"/>
<dbReference type="Pfam" id="PF04075">
    <property type="entry name" value="F420H2_quin_red"/>
    <property type="match status" value="1"/>
</dbReference>
<evidence type="ECO:0000256" key="1">
    <source>
        <dbReference type="ARBA" id="ARBA00008710"/>
    </source>
</evidence>
<accession>A0AAD1MD36</accession>
<reference evidence="4 5" key="1">
    <citation type="journal article" date="2019" name="Emerg. Microbes Infect.">
        <title>Comprehensive subspecies identification of 175 nontuberculous mycobacteria species based on 7547 genomic profiles.</title>
        <authorList>
            <person name="Matsumoto Y."/>
            <person name="Kinjo T."/>
            <person name="Motooka D."/>
            <person name="Nabeya D."/>
            <person name="Jung N."/>
            <person name="Uechi K."/>
            <person name="Horii T."/>
            <person name="Iida T."/>
            <person name="Fujita J."/>
            <person name="Nakamura S."/>
        </authorList>
    </citation>
    <scope>NUCLEOTIDE SEQUENCE [LARGE SCALE GENOMIC DNA]</scope>
    <source>
        <strain evidence="4 5">JCM 6376</strain>
    </source>
</reference>
<keyword evidence="5" id="KW-1185">Reference proteome</keyword>
<dbReference type="AlphaFoldDB" id="A0AAD1MD36"/>
<gene>
    <name evidence="4" type="ORF">MAIC_30230</name>
</gene>
<dbReference type="InterPro" id="IPR004378">
    <property type="entry name" value="F420H2_quin_Rdtase"/>
</dbReference>
<comment type="catalytic activity">
    <reaction evidence="2">
        <text>oxidized coenzyme F420-(gamma-L-Glu)(n) + a quinol + H(+) = reduced coenzyme F420-(gamma-L-Glu)(n) + a quinone</text>
        <dbReference type="Rhea" id="RHEA:39663"/>
        <dbReference type="Rhea" id="RHEA-COMP:12939"/>
        <dbReference type="Rhea" id="RHEA-COMP:14378"/>
        <dbReference type="ChEBI" id="CHEBI:15378"/>
        <dbReference type="ChEBI" id="CHEBI:24646"/>
        <dbReference type="ChEBI" id="CHEBI:132124"/>
        <dbReference type="ChEBI" id="CHEBI:133980"/>
        <dbReference type="ChEBI" id="CHEBI:139511"/>
    </reaction>
</comment>
<dbReference type="PANTHER" id="PTHR39428:SF3">
    <property type="entry name" value="DEAZAFLAVIN-DEPENDENT NITROREDUCTASE"/>
    <property type="match status" value="1"/>
</dbReference>
<proteinExistence type="inferred from homology"/>
<dbReference type="GO" id="GO:0070967">
    <property type="term" value="F:coenzyme F420 binding"/>
    <property type="evidence" value="ECO:0007669"/>
    <property type="project" value="TreeGrafter"/>
</dbReference>
<dbReference type="InterPro" id="IPR012349">
    <property type="entry name" value="Split_barrel_FMN-bd"/>
</dbReference>
<organism evidence="4 5">
    <name type="scientific">Mycolicibacterium aichiense</name>
    <dbReference type="NCBI Taxonomy" id="1799"/>
    <lineage>
        <taxon>Bacteria</taxon>
        <taxon>Bacillati</taxon>
        <taxon>Actinomycetota</taxon>
        <taxon>Actinomycetes</taxon>
        <taxon>Mycobacteriales</taxon>
        <taxon>Mycobacteriaceae</taxon>
        <taxon>Mycolicibacterium</taxon>
    </lineage>
</organism>
<dbReference type="GO" id="GO:0016491">
    <property type="term" value="F:oxidoreductase activity"/>
    <property type="evidence" value="ECO:0007669"/>
    <property type="project" value="InterPro"/>
</dbReference>
<dbReference type="Gene3D" id="2.30.110.10">
    <property type="entry name" value="Electron Transport, Fmn-binding Protein, Chain A"/>
    <property type="match status" value="1"/>
</dbReference>
<protein>
    <submittedName>
        <fullName evidence="4">Nitroreductase</fullName>
    </submittedName>
</protein>
<dbReference type="EMBL" id="AP022561">
    <property type="protein sequence ID" value="BBX08220.1"/>
    <property type="molecule type" value="Genomic_DNA"/>
</dbReference>
<evidence type="ECO:0000313" key="4">
    <source>
        <dbReference type="EMBL" id="BBX08220.1"/>
    </source>
</evidence>
<feature type="region of interest" description="Disordered" evidence="3">
    <location>
        <begin position="147"/>
        <end position="167"/>
    </location>
</feature>